<gene>
    <name evidence="5" type="ORF">C0068_00745</name>
</gene>
<evidence type="ECO:0000313" key="5">
    <source>
        <dbReference type="EMBL" id="POP54544.1"/>
    </source>
</evidence>
<comment type="caution">
    <text evidence="5">The sequence shown here is derived from an EMBL/GenBank/DDBJ whole genome shotgun (WGS) entry which is preliminary data.</text>
</comment>
<dbReference type="GO" id="GO:0003700">
    <property type="term" value="F:DNA-binding transcription factor activity"/>
    <property type="evidence" value="ECO:0007669"/>
    <property type="project" value="InterPro"/>
</dbReference>
<dbReference type="SUPFAM" id="SSF46689">
    <property type="entry name" value="Homeodomain-like"/>
    <property type="match status" value="1"/>
</dbReference>
<evidence type="ECO:0000313" key="6">
    <source>
        <dbReference type="Proteomes" id="UP000237222"/>
    </source>
</evidence>
<dbReference type="Pfam" id="PF12625">
    <property type="entry name" value="Arabinose_bd"/>
    <property type="match status" value="1"/>
</dbReference>
<evidence type="ECO:0000256" key="1">
    <source>
        <dbReference type="ARBA" id="ARBA00023015"/>
    </source>
</evidence>
<dbReference type="Gene3D" id="1.10.10.60">
    <property type="entry name" value="Homeodomain-like"/>
    <property type="match status" value="1"/>
</dbReference>
<dbReference type="InterPro" id="IPR032687">
    <property type="entry name" value="AraC-type_N"/>
</dbReference>
<dbReference type="InterPro" id="IPR020449">
    <property type="entry name" value="Tscrpt_reg_AraC-type_HTH"/>
</dbReference>
<keyword evidence="2" id="KW-0238">DNA-binding</keyword>
<dbReference type="InterPro" id="IPR009057">
    <property type="entry name" value="Homeodomain-like_sf"/>
</dbReference>
<evidence type="ECO:0000256" key="2">
    <source>
        <dbReference type="ARBA" id="ARBA00023125"/>
    </source>
</evidence>
<dbReference type="RefSeq" id="WP_103682587.1">
    <property type="nucleotide sequence ID" value="NZ_PQGG01000003.1"/>
</dbReference>
<keyword evidence="3" id="KW-0804">Transcription</keyword>
<name>A0A2S4HKL8_9GAMM</name>
<dbReference type="PROSITE" id="PS01124">
    <property type="entry name" value="HTH_ARAC_FAMILY_2"/>
    <property type="match status" value="1"/>
</dbReference>
<protein>
    <recommendedName>
        <fullName evidence="4">HTH araC/xylS-type domain-containing protein</fullName>
    </recommendedName>
</protein>
<dbReference type="AlphaFoldDB" id="A0A2S4HKL8"/>
<organism evidence="5 6">
    <name type="scientific">Zhongshania marina</name>
    <dbReference type="NCBI Taxonomy" id="2304603"/>
    <lineage>
        <taxon>Bacteria</taxon>
        <taxon>Pseudomonadati</taxon>
        <taxon>Pseudomonadota</taxon>
        <taxon>Gammaproteobacteria</taxon>
        <taxon>Cellvibrionales</taxon>
        <taxon>Spongiibacteraceae</taxon>
        <taxon>Zhongshania</taxon>
    </lineage>
</organism>
<dbReference type="GO" id="GO:0000976">
    <property type="term" value="F:transcription cis-regulatory region binding"/>
    <property type="evidence" value="ECO:0007669"/>
    <property type="project" value="TreeGrafter"/>
</dbReference>
<reference evidence="5" key="1">
    <citation type="submission" date="2018-01" db="EMBL/GenBank/DDBJ databases">
        <authorList>
            <person name="Yu X.-D."/>
        </authorList>
    </citation>
    <scope>NUCLEOTIDE SEQUENCE</scope>
    <source>
        <strain evidence="5">ZX-21</strain>
    </source>
</reference>
<feature type="domain" description="HTH araC/xylS-type" evidence="4">
    <location>
        <begin position="243"/>
        <end position="341"/>
    </location>
</feature>
<dbReference type="EMBL" id="PQGG01000003">
    <property type="protein sequence ID" value="POP54544.1"/>
    <property type="molecule type" value="Genomic_DNA"/>
</dbReference>
<dbReference type="SMART" id="SM00342">
    <property type="entry name" value="HTH_ARAC"/>
    <property type="match status" value="1"/>
</dbReference>
<dbReference type="PANTHER" id="PTHR47894:SF1">
    <property type="entry name" value="HTH-TYPE TRANSCRIPTIONAL REGULATOR VQSM"/>
    <property type="match status" value="1"/>
</dbReference>
<evidence type="ECO:0000256" key="3">
    <source>
        <dbReference type="ARBA" id="ARBA00023163"/>
    </source>
</evidence>
<keyword evidence="1" id="KW-0805">Transcription regulation</keyword>
<accession>A0A2S4HKL8</accession>
<dbReference type="PRINTS" id="PR00032">
    <property type="entry name" value="HTHARAC"/>
</dbReference>
<dbReference type="Pfam" id="PF12833">
    <property type="entry name" value="HTH_18"/>
    <property type="match status" value="1"/>
</dbReference>
<dbReference type="Proteomes" id="UP000237222">
    <property type="component" value="Unassembled WGS sequence"/>
</dbReference>
<dbReference type="PANTHER" id="PTHR47894">
    <property type="entry name" value="HTH-TYPE TRANSCRIPTIONAL REGULATOR GADX"/>
    <property type="match status" value="1"/>
</dbReference>
<dbReference type="OrthoDB" id="6194859at2"/>
<proteinExistence type="predicted"/>
<sequence>MSKPWLPGTQTTTGTWGRILSECLKDANIDPRPLFEQVDLDYEDAIAPDTRIPDIKLRHLYPLAIAATGTESFSIQLGGYVKAHSFHALGMAILVSKTVGDALQRFQRHSAIISDSGYIEMSFVGDNCRFEVNVDRDIHDIRLLPFAAINAFTFGVVSMMREITEDADLNPIGVELCEPQPKDSKPYENAFRCPIAFGKPREALMYRIADLDRPVRYANESLAKQHDQITESFIKNMSPAFEDELYRQILNELPNGELSVDRLASRLNMSSRKLQGKLQQQNTSYQQLLDKARKELASKYLSSTAYSITEISFLLGFANTAGFCRVFKRWFECSPTDYRLRIAAHG</sequence>
<evidence type="ECO:0000259" key="4">
    <source>
        <dbReference type="PROSITE" id="PS01124"/>
    </source>
</evidence>
<dbReference type="InterPro" id="IPR018060">
    <property type="entry name" value="HTH_AraC"/>
</dbReference>
<dbReference type="GO" id="GO:0005829">
    <property type="term" value="C:cytosol"/>
    <property type="evidence" value="ECO:0007669"/>
    <property type="project" value="TreeGrafter"/>
</dbReference>